<evidence type="ECO:0000256" key="6">
    <source>
        <dbReference type="ARBA" id="ARBA00038219"/>
    </source>
</evidence>
<dbReference type="GO" id="GO:0005199">
    <property type="term" value="F:structural constituent of cell wall"/>
    <property type="evidence" value="ECO:0007669"/>
    <property type="project" value="InterPro"/>
</dbReference>
<dbReference type="GO" id="GO:0031505">
    <property type="term" value="P:fungal-type cell wall organization"/>
    <property type="evidence" value="ECO:0007669"/>
    <property type="project" value="UniProtKB-ARBA"/>
</dbReference>
<dbReference type="PANTHER" id="PTHR47254:SF1">
    <property type="entry name" value="CELL WALL MANNOPROTEIN CIS3-RELATED"/>
    <property type="match status" value="1"/>
</dbReference>
<organism evidence="9 10">
    <name type="scientific">Tuber magnatum</name>
    <name type="common">white Piedmont truffle</name>
    <dbReference type="NCBI Taxonomy" id="42249"/>
    <lineage>
        <taxon>Eukaryota</taxon>
        <taxon>Fungi</taxon>
        <taxon>Dikarya</taxon>
        <taxon>Ascomycota</taxon>
        <taxon>Pezizomycotina</taxon>
        <taxon>Pezizomycetes</taxon>
        <taxon>Pezizales</taxon>
        <taxon>Tuberaceae</taxon>
        <taxon>Tuber</taxon>
    </lineage>
</organism>
<evidence type="ECO:0000256" key="7">
    <source>
        <dbReference type="SAM" id="SignalP"/>
    </source>
</evidence>
<dbReference type="InterPro" id="IPR054508">
    <property type="entry name" value="PIR1-like_C"/>
</dbReference>
<dbReference type="OrthoDB" id="5415592at2759"/>
<keyword evidence="5" id="KW-0677">Repeat</keyword>
<feature type="domain" description="Cell wall mannoprotein PIR1-like C-terminal" evidence="8">
    <location>
        <begin position="225"/>
        <end position="299"/>
    </location>
</feature>
<name>A0A317SVU0_9PEZI</name>
<dbReference type="EMBL" id="PYWC01000020">
    <property type="protein sequence ID" value="PWW77667.1"/>
    <property type="molecule type" value="Genomic_DNA"/>
</dbReference>
<evidence type="ECO:0000256" key="2">
    <source>
        <dbReference type="ARBA" id="ARBA00022512"/>
    </source>
</evidence>
<accession>A0A317SVU0</accession>
<comment type="similarity">
    <text evidence="6">Belongs to the PIR protein family.</text>
</comment>
<evidence type="ECO:0000256" key="4">
    <source>
        <dbReference type="ARBA" id="ARBA00022729"/>
    </source>
</evidence>
<protein>
    <recommendedName>
        <fullName evidence="8">Cell wall mannoprotein PIR1-like C-terminal domain-containing protein</fullName>
    </recommendedName>
</protein>
<evidence type="ECO:0000256" key="5">
    <source>
        <dbReference type="ARBA" id="ARBA00022737"/>
    </source>
</evidence>
<gene>
    <name evidence="9" type="ORF">C7212DRAFT_362515</name>
</gene>
<comment type="subcellular location">
    <subcellularLocation>
        <location evidence="1">Secreted</location>
        <location evidence="1">Cell wall</location>
    </subcellularLocation>
</comment>
<dbReference type="Proteomes" id="UP000246991">
    <property type="component" value="Unassembled WGS sequence"/>
</dbReference>
<keyword evidence="10" id="KW-1185">Reference proteome</keyword>
<evidence type="ECO:0000256" key="3">
    <source>
        <dbReference type="ARBA" id="ARBA00022525"/>
    </source>
</evidence>
<evidence type="ECO:0000313" key="9">
    <source>
        <dbReference type="EMBL" id="PWW77667.1"/>
    </source>
</evidence>
<dbReference type="Pfam" id="PF22799">
    <property type="entry name" value="PIR1-like_C"/>
    <property type="match status" value="1"/>
</dbReference>
<keyword evidence="3" id="KW-0964">Secreted</keyword>
<sequence>MIAHILRILAVTACLGVRAVPMPAPQGVTALLTPEKVLDNCVINLPGIYGISIRPVDFAAAASSVAAAKGAAPAGSGAAGGTGGAASAASAASTATLSAAGDAAEKNRRRRAVTQIPDGQIQVIPVAGTAAGAAPGSECPAPAIRPVSQIPDGQIQAPCAVGSDAAAAASAVRVITQITDGQIQAPGTAETATQIADGQVQTPQKHSTLKVRQNGDPLQVTLKSGVLTDALGRIGYIADNRQLQFDAPPQAGAIYTGGFSACPDGTLALGGSNVFYACGSSDFTNLYDTLVYPDNCHPVKLYFD</sequence>
<dbReference type="STRING" id="42249.A0A317SVU0"/>
<keyword evidence="2" id="KW-0134">Cell wall</keyword>
<comment type="caution">
    <text evidence="9">The sequence shown here is derived from an EMBL/GenBank/DDBJ whole genome shotgun (WGS) entry which is preliminary data.</text>
</comment>
<dbReference type="PANTHER" id="PTHR47254">
    <property type="entry name" value="CELL WALL MANNOPROTEIN CIS3-RELATED"/>
    <property type="match status" value="1"/>
</dbReference>
<dbReference type="PROSITE" id="PS50256">
    <property type="entry name" value="PIR_REPEAT_2"/>
    <property type="match status" value="1"/>
</dbReference>
<dbReference type="GO" id="GO:0009277">
    <property type="term" value="C:fungal-type cell wall"/>
    <property type="evidence" value="ECO:0007669"/>
    <property type="project" value="TreeGrafter"/>
</dbReference>
<dbReference type="Pfam" id="PF00399">
    <property type="entry name" value="PIR"/>
    <property type="match status" value="1"/>
</dbReference>
<evidence type="ECO:0000259" key="8">
    <source>
        <dbReference type="Pfam" id="PF22799"/>
    </source>
</evidence>
<evidence type="ECO:0000313" key="10">
    <source>
        <dbReference type="Proteomes" id="UP000246991"/>
    </source>
</evidence>
<proteinExistence type="inferred from homology"/>
<feature type="chain" id="PRO_5016256814" description="Cell wall mannoprotein PIR1-like C-terminal domain-containing protein" evidence="7">
    <location>
        <begin position="20"/>
        <end position="304"/>
    </location>
</feature>
<feature type="signal peptide" evidence="7">
    <location>
        <begin position="1"/>
        <end position="19"/>
    </location>
</feature>
<keyword evidence="4 7" id="KW-0732">Signal</keyword>
<dbReference type="AlphaFoldDB" id="A0A317SVU0"/>
<dbReference type="InterPro" id="IPR051153">
    <property type="entry name" value="Yeast_CWMannoprotein_PIR"/>
</dbReference>
<dbReference type="InterPro" id="IPR000420">
    <property type="entry name" value="Yeast_PIR_rpt"/>
</dbReference>
<reference evidence="9 10" key="1">
    <citation type="submission" date="2018-03" db="EMBL/GenBank/DDBJ databases">
        <title>Genomes of Pezizomycetes fungi and the evolution of truffles.</title>
        <authorList>
            <person name="Murat C."/>
            <person name="Payen T."/>
            <person name="Noel B."/>
            <person name="Kuo A."/>
            <person name="Martin F.M."/>
        </authorList>
    </citation>
    <scope>NUCLEOTIDE SEQUENCE [LARGE SCALE GENOMIC DNA]</scope>
    <source>
        <strain evidence="9">091103-1</strain>
    </source>
</reference>
<evidence type="ECO:0000256" key="1">
    <source>
        <dbReference type="ARBA" id="ARBA00004191"/>
    </source>
</evidence>